<evidence type="ECO:0000313" key="3">
    <source>
        <dbReference type="Proteomes" id="UP000037460"/>
    </source>
</evidence>
<feature type="region of interest" description="Disordered" evidence="1">
    <location>
        <begin position="110"/>
        <end position="132"/>
    </location>
</feature>
<keyword evidence="3" id="KW-1185">Reference proteome</keyword>
<sequence length="241" mass="25847">MNPMIIKVIGEVSTMVTTARRDGGLVGLRLLIDGAVRLMQSARVLERQLHASHPSASEQWSAAAKLLREDAVSLAATIDQNLLASACSKVAAASSMRALRMAAEIPHLRKKAAQAQGGGASSASSSSKDKDYMSEPVRLLQAELLSRIAEGGGALSLPPDGARRVDTALQQLLEFSFAIEGHDFGLRLDRAAHTEDHHPLWLRSELPALDDFATLDSKQLVDLGSKLHSLVARLEEKQSSS</sequence>
<dbReference type="AlphaFoldDB" id="A0A0M0K9C8"/>
<evidence type="ECO:0000256" key="1">
    <source>
        <dbReference type="SAM" id="MobiDB-lite"/>
    </source>
</evidence>
<gene>
    <name evidence="2" type="ORF">Ctob_013920</name>
</gene>
<dbReference type="Proteomes" id="UP000037460">
    <property type="component" value="Unassembled WGS sequence"/>
</dbReference>
<reference evidence="3" key="1">
    <citation type="journal article" date="2015" name="PLoS Genet.">
        <title>Genome Sequence and Transcriptome Analyses of Chrysochromulina tobin: Metabolic Tools for Enhanced Algal Fitness in the Prominent Order Prymnesiales (Haptophyceae).</title>
        <authorList>
            <person name="Hovde B.T."/>
            <person name="Deodato C.R."/>
            <person name="Hunsperger H.M."/>
            <person name="Ryken S.A."/>
            <person name="Yost W."/>
            <person name="Jha R.K."/>
            <person name="Patterson J."/>
            <person name="Monnat R.J. Jr."/>
            <person name="Barlow S.B."/>
            <person name="Starkenburg S.R."/>
            <person name="Cattolico R.A."/>
        </authorList>
    </citation>
    <scope>NUCLEOTIDE SEQUENCE</scope>
    <source>
        <strain evidence="3">CCMP291</strain>
    </source>
</reference>
<proteinExistence type="predicted"/>
<evidence type="ECO:0000313" key="2">
    <source>
        <dbReference type="EMBL" id="KOO34988.1"/>
    </source>
</evidence>
<accession>A0A0M0K9C8</accession>
<dbReference type="EMBL" id="JWZX01001021">
    <property type="protein sequence ID" value="KOO34988.1"/>
    <property type="molecule type" value="Genomic_DNA"/>
</dbReference>
<comment type="caution">
    <text evidence="2">The sequence shown here is derived from an EMBL/GenBank/DDBJ whole genome shotgun (WGS) entry which is preliminary data.</text>
</comment>
<name>A0A0M0K9C8_9EUKA</name>
<protein>
    <submittedName>
        <fullName evidence="2">Uncharacterized protein</fullName>
    </submittedName>
</protein>
<organism evidence="2 3">
    <name type="scientific">Chrysochromulina tobinii</name>
    <dbReference type="NCBI Taxonomy" id="1460289"/>
    <lineage>
        <taxon>Eukaryota</taxon>
        <taxon>Haptista</taxon>
        <taxon>Haptophyta</taxon>
        <taxon>Prymnesiophyceae</taxon>
        <taxon>Prymnesiales</taxon>
        <taxon>Chrysochromulinaceae</taxon>
        <taxon>Chrysochromulina</taxon>
    </lineage>
</organism>